<name>A0A6A7K778_9FIRM</name>
<gene>
    <name evidence="4 5" type="primary">rpsF</name>
    <name evidence="5" type="ORF">GC105_05820</name>
</gene>
<keyword evidence="4" id="KW-0687">Ribonucleoprotein</keyword>
<evidence type="ECO:0000256" key="1">
    <source>
        <dbReference type="ARBA" id="ARBA00009512"/>
    </source>
</evidence>
<dbReference type="PANTHER" id="PTHR21011">
    <property type="entry name" value="MITOCHONDRIAL 28S RIBOSOMAL PROTEIN S6"/>
    <property type="match status" value="1"/>
</dbReference>
<dbReference type="InterPro" id="IPR014717">
    <property type="entry name" value="Transl_elong_EF1B/ribsomal_bS6"/>
</dbReference>
<organism evidence="5 6">
    <name type="scientific">Alkalibaculum sporogenes</name>
    <dbReference type="NCBI Taxonomy" id="2655001"/>
    <lineage>
        <taxon>Bacteria</taxon>
        <taxon>Bacillati</taxon>
        <taxon>Bacillota</taxon>
        <taxon>Clostridia</taxon>
        <taxon>Eubacteriales</taxon>
        <taxon>Eubacteriaceae</taxon>
        <taxon>Alkalibaculum</taxon>
    </lineage>
</organism>
<dbReference type="InterPro" id="IPR020814">
    <property type="entry name" value="Ribosomal_S6_plastid/chlpt"/>
</dbReference>
<dbReference type="Pfam" id="PF01250">
    <property type="entry name" value="Ribosomal_S6"/>
    <property type="match status" value="1"/>
</dbReference>
<dbReference type="Proteomes" id="UP000440004">
    <property type="component" value="Unassembled WGS sequence"/>
</dbReference>
<keyword evidence="6" id="KW-1185">Reference proteome</keyword>
<comment type="caution">
    <text evidence="5">The sequence shown here is derived from an EMBL/GenBank/DDBJ whole genome shotgun (WGS) entry which is preliminary data.</text>
</comment>
<evidence type="ECO:0000313" key="5">
    <source>
        <dbReference type="EMBL" id="MPW25300.1"/>
    </source>
</evidence>
<proteinExistence type="inferred from homology"/>
<dbReference type="InterPro" id="IPR035980">
    <property type="entry name" value="Ribosomal_bS6_sf"/>
</dbReference>
<dbReference type="CDD" id="cd00473">
    <property type="entry name" value="bS6"/>
    <property type="match status" value="1"/>
</dbReference>
<dbReference type="GO" id="GO:0006412">
    <property type="term" value="P:translation"/>
    <property type="evidence" value="ECO:0007669"/>
    <property type="project" value="UniProtKB-UniRule"/>
</dbReference>
<keyword evidence="4" id="KW-0694">RNA-binding</keyword>
<reference evidence="5 6" key="1">
    <citation type="submission" date="2019-10" db="EMBL/GenBank/DDBJ databases">
        <title>Alkalibaculum tamaniensis sp.nov., a new alkaliphilic acetogen, isolated on methoxylated aromatics from a mud volcano.</title>
        <authorList>
            <person name="Khomyakova M.A."/>
            <person name="Merkel A.Y."/>
            <person name="Bonch-Osmolovskaya E.A."/>
            <person name="Slobodkin A.I."/>
        </authorList>
    </citation>
    <scope>NUCLEOTIDE SEQUENCE [LARGE SCALE GENOMIC DNA]</scope>
    <source>
        <strain evidence="5 6">M08DMB</strain>
    </source>
</reference>
<dbReference type="HAMAP" id="MF_00360">
    <property type="entry name" value="Ribosomal_bS6"/>
    <property type="match status" value="1"/>
</dbReference>
<dbReference type="GO" id="GO:0003735">
    <property type="term" value="F:structural constituent of ribosome"/>
    <property type="evidence" value="ECO:0007669"/>
    <property type="project" value="InterPro"/>
</dbReference>
<dbReference type="RefSeq" id="WP_152802666.1">
    <property type="nucleotide sequence ID" value="NZ_WHNX01000007.1"/>
</dbReference>
<dbReference type="NCBIfam" id="TIGR00166">
    <property type="entry name" value="S6"/>
    <property type="match status" value="1"/>
</dbReference>
<accession>A0A6A7K778</accession>
<protein>
    <recommendedName>
        <fullName evidence="3 4">Small ribosomal subunit protein bS6</fullName>
    </recommendedName>
</protein>
<comment type="similarity">
    <text evidence="1 4">Belongs to the bacterial ribosomal protein bS6 family.</text>
</comment>
<dbReference type="GO" id="GO:0070181">
    <property type="term" value="F:small ribosomal subunit rRNA binding"/>
    <property type="evidence" value="ECO:0007669"/>
    <property type="project" value="TreeGrafter"/>
</dbReference>
<sequence length="95" mass="11281">MRKYETMFILNPELAIDTVKEIVEKIKAIIEKSGEIESVEEWGKKKLAYTINNKYTEGYYVLMYFNANNEVLIDLEHEFKVNEGFIRHMILSKED</sequence>
<comment type="function">
    <text evidence="2 4">Binds together with bS18 to 16S ribosomal RNA.</text>
</comment>
<evidence type="ECO:0000256" key="2">
    <source>
        <dbReference type="ARBA" id="ARBA00035104"/>
    </source>
</evidence>
<keyword evidence="4" id="KW-0699">rRNA-binding</keyword>
<dbReference type="AlphaFoldDB" id="A0A6A7K778"/>
<dbReference type="Gene3D" id="3.30.70.60">
    <property type="match status" value="1"/>
</dbReference>
<evidence type="ECO:0000313" key="6">
    <source>
        <dbReference type="Proteomes" id="UP000440004"/>
    </source>
</evidence>
<dbReference type="InterPro" id="IPR000529">
    <property type="entry name" value="Ribosomal_bS6"/>
</dbReference>
<evidence type="ECO:0000256" key="3">
    <source>
        <dbReference type="ARBA" id="ARBA00035294"/>
    </source>
</evidence>
<dbReference type="SUPFAM" id="SSF54995">
    <property type="entry name" value="Ribosomal protein S6"/>
    <property type="match status" value="1"/>
</dbReference>
<dbReference type="PANTHER" id="PTHR21011:SF1">
    <property type="entry name" value="SMALL RIBOSOMAL SUBUNIT PROTEIN BS6M"/>
    <property type="match status" value="1"/>
</dbReference>
<dbReference type="GO" id="GO:0005737">
    <property type="term" value="C:cytoplasm"/>
    <property type="evidence" value="ECO:0007669"/>
    <property type="project" value="UniProtKB-ARBA"/>
</dbReference>
<keyword evidence="4 5" id="KW-0689">Ribosomal protein</keyword>
<dbReference type="GO" id="GO:0005840">
    <property type="term" value="C:ribosome"/>
    <property type="evidence" value="ECO:0007669"/>
    <property type="project" value="UniProtKB-KW"/>
</dbReference>
<dbReference type="GO" id="GO:1990904">
    <property type="term" value="C:ribonucleoprotein complex"/>
    <property type="evidence" value="ECO:0007669"/>
    <property type="project" value="UniProtKB-KW"/>
</dbReference>
<evidence type="ECO:0000256" key="4">
    <source>
        <dbReference type="HAMAP-Rule" id="MF_00360"/>
    </source>
</evidence>
<dbReference type="EMBL" id="WHNX01000007">
    <property type="protein sequence ID" value="MPW25300.1"/>
    <property type="molecule type" value="Genomic_DNA"/>
</dbReference>